<dbReference type="InterPro" id="IPR003593">
    <property type="entry name" value="AAA+_ATPase"/>
</dbReference>
<dbReference type="Gene3D" id="3.30.300.160">
    <property type="entry name" value="Type II secretion system, protein E, N-terminal domain"/>
    <property type="match status" value="1"/>
</dbReference>
<dbReference type="FunFam" id="3.40.50.300:FF:000398">
    <property type="entry name" value="Type IV pilus assembly ATPase PilB"/>
    <property type="match status" value="1"/>
</dbReference>
<evidence type="ECO:0000256" key="3">
    <source>
        <dbReference type="ARBA" id="ARBA00022840"/>
    </source>
</evidence>
<evidence type="ECO:0000313" key="6">
    <source>
        <dbReference type="EMBL" id="QEC49395.1"/>
    </source>
</evidence>
<dbReference type="OrthoDB" id="9805147at2"/>
<reference evidence="6 7" key="1">
    <citation type="journal article" date="2018" name="J. Microbiol.">
        <title>Baekduia soli gen. nov., sp. nov., a novel bacterium isolated from the soil of Baekdu Mountain and proposal of a novel family name, Baekduiaceae fam. nov.</title>
        <authorList>
            <person name="An D.S."/>
            <person name="Siddiqi M.Z."/>
            <person name="Kim K.H."/>
            <person name="Yu H.S."/>
            <person name="Im W.T."/>
        </authorList>
    </citation>
    <scope>NUCLEOTIDE SEQUENCE [LARGE SCALE GENOMIC DNA]</scope>
    <source>
        <strain evidence="6 7">BR7-21</strain>
    </source>
</reference>
<dbReference type="InterPro" id="IPR027417">
    <property type="entry name" value="P-loop_NTPase"/>
</dbReference>
<dbReference type="Gene3D" id="3.30.450.90">
    <property type="match status" value="1"/>
</dbReference>
<dbReference type="SMART" id="SM00382">
    <property type="entry name" value="AAA"/>
    <property type="match status" value="1"/>
</dbReference>
<dbReference type="InterPro" id="IPR037257">
    <property type="entry name" value="T2SS_E_N_sf"/>
</dbReference>
<name>A0A5B8U8S8_9ACTN</name>
<accession>A0A5B8U8S8</accession>
<organism evidence="6 7">
    <name type="scientific">Baekduia soli</name>
    <dbReference type="NCBI Taxonomy" id="496014"/>
    <lineage>
        <taxon>Bacteria</taxon>
        <taxon>Bacillati</taxon>
        <taxon>Actinomycetota</taxon>
        <taxon>Thermoleophilia</taxon>
        <taxon>Solirubrobacterales</taxon>
        <taxon>Baekduiaceae</taxon>
        <taxon>Baekduia</taxon>
    </lineage>
</organism>
<protein>
    <submittedName>
        <fullName evidence="6">Type II secretion system protein GspE</fullName>
    </submittedName>
</protein>
<evidence type="ECO:0000256" key="2">
    <source>
        <dbReference type="ARBA" id="ARBA00022741"/>
    </source>
</evidence>
<dbReference type="SUPFAM" id="SSF52540">
    <property type="entry name" value="P-loop containing nucleoside triphosphate hydrolases"/>
    <property type="match status" value="1"/>
</dbReference>
<dbReference type="Gene3D" id="3.40.50.300">
    <property type="entry name" value="P-loop containing nucleotide triphosphate hydrolases"/>
    <property type="match status" value="1"/>
</dbReference>
<dbReference type="Proteomes" id="UP000321805">
    <property type="component" value="Chromosome"/>
</dbReference>
<dbReference type="Pfam" id="PF05157">
    <property type="entry name" value="MshEN"/>
    <property type="match status" value="1"/>
</dbReference>
<dbReference type="CDD" id="cd01129">
    <property type="entry name" value="PulE-GspE-like"/>
    <property type="match status" value="1"/>
</dbReference>
<dbReference type="InterPro" id="IPR001482">
    <property type="entry name" value="T2SS/T4SS_dom"/>
</dbReference>
<dbReference type="AlphaFoldDB" id="A0A5B8U8S8"/>
<dbReference type="InterPro" id="IPR007831">
    <property type="entry name" value="T2SS_GspE_N"/>
</dbReference>
<gene>
    <name evidence="6" type="ORF">FSW04_18680</name>
</gene>
<keyword evidence="7" id="KW-1185">Reference proteome</keyword>
<evidence type="ECO:0000259" key="5">
    <source>
        <dbReference type="PROSITE" id="PS00662"/>
    </source>
</evidence>
<dbReference type="EMBL" id="CP042430">
    <property type="protein sequence ID" value="QEC49395.1"/>
    <property type="molecule type" value="Genomic_DNA"/>
</dbReference>
<dbReference type="GO" id="GO:0005524">
    <property type="term" value="F:ATP binding"/>
    <property type="evidence" value="ECO:0007669"/>
    <property type="project" value="UniProtKB-KW"/>
</dbReference>
<evidence type="ECO:0000313" key="7">
    <source>
        <dbReference type="Proteomes" id="UP000321805"/>
    </source>
</evidence>
<dbReference type="PROSITE" id="PS00662">
    <property type="entry name" value="T2SP_E"/>
    <property type="match status" value="1"/>
</dbReference>
<dbReference type="SUPFAM" id="SSF160246">
    <property type="entry name" value="EspE N-terminal domain-like"/>
    <property type="match status" value="1"/>
</dbReference>
<dbReference type="PANTHER" id="PTHR30258">
    <property type="entry name" value="TYPE II SECRETION SYSTEM PROTEIN GSPE-RELATED"/>
    <property type="match status" value="1"/>
</dbReference>
<dbReference type="Pfam" id="PF00437">
    <property type="entry name" value="T2SSE"/>
    <property type="match status" value="1"/>
</dbReference>
<evidence type="ECO:0000256" key="1">
    <source>
        <dbReference type="ARBA" id="ARBA00006611"/>
    </source>
</evidence>
<keyword evidence="2" id="KW-0547">Nucleotide-binding</keyword>
<comment type="similarity">
    <text evidence="1">Belongs to the GSP E family.</text>
</comment>
<evidence type="ECO:0000256" key="4">
    <source>
        <dbReference type="SAM" id="MobiDB-lite"/>
    </source>
</evidence>
<dbReference type="GO" id="GO:0016887">
    <property type="term" value="F:ATP hydrolysis activity"/>
    <property type="evidence" value="ECO:0007669"/>
    <property type="project" value="TreeGrafter"/>
</dbReference>
<dbReference type="PANTHER" id="PTHR30258:SF1">
    <property type="entry name" value="PROTEIN TRANSPORT PROTEIN HOFB HOMOLOG"/>
    <property type="match status" value="1"/>
</dbReference>
<feature type="region of interest" description="Disordered" evidence="4">
    <location>
        <begin position="1"/>
        <end position="26"/>
    </location>
</feature>
<sequence length="611" mass="65740">MTPEPQPHLTAVPPIDGTPAPEPVPAAAALPLSTIASNERPADWNGVSPPRRTGGGSARFLTDVIVDLGFVDRPRVEQAVEAARARGATPEHVLLDQGALTQEALSRAVAERHGLDHLDLNVFHVDMSAANLIAPAAAKRYEAVPVQFIGERGLLIAMADPANVLAVDDIALMTGYEVRVAVASREDIAVLISRQSRLDHVAATAELDIDADDGPGEIVDLRESADDAPVIRLVNQIIAQAAEQGSSDIHFEPEDGSMRVRFRIDGVLIESMTVPRRMVSGVVSRLKIMSDLDIAERRLPQDGRVGLSLDGRHIDLRVVTLPSVHGENIVIRILDKSNVVFDFAKLGMGEDDAARFKKAFHQAYGAVLVTGPTGSGKSTSLYAAVGELNTPEKNIITIEDPVEYQLEGITQVQVNKKAGLTFANGLRAMMRADPDVIMVGEIRDAETAKIAIEAALTGHLVLSTLHTNDAPTSITRLVEMGIEPFLVASAVDCVIAQRLCRTLCSHCKERTIISSAVLLDHGFRSHVDIEAYDPKGCGRCGGSGYKGRIGLYEVMTITDEIRRLAIERAPADRIAEIAMRDGMCRLRDDGLEKVKQGRTSIAEVARVTGTG</sequence>
<feature type="domain" description="Bacterial type II secretion system protein E" evidence="5">
    <location>
        <begin position="430"/>
        <end position="444"/>
    </location>
</feature>
<dbReference type="FunFam" id="3.30.450.90:FF:000001">
    <property type="entry name" value="Type II secretion system ATPase GspE"/>
    <property type="match status" value="1"/>
</dbReference>
<keyword evidence="3" id="KW-0067">ATP-binding</keyword>
<proteinExistence type="inferred from homology"/>
<dbReference type="KEGG" id="bsol:FSW04_18680"/>
<dbReference type="GO" id="GO:0005886">
    <property type="term" value="C:plasma membrane"/>
    <property type="evidence" value="ECO:0007669"/>
    <property type="project" value="TreeGrafter"/>
</dbReference>